<organism evidence="2 3">
    <name type="scientific">Russula ochroleuca</name>
    <dbReference type="NCBI Taxonomy" id="152965"/>
    <lineage>
        <taxon>Eukaryota</taxon>
        <taxon>Fungi</taxon>
        <taxon>Dikarya</taxon>
        <taxon>Basidiomycota</taxon>
        <taxon>Agaricomycotina</taxon>
        <taxon>Agaricomycetes</taxon>
        <taxon>Russulales</taxon>
        <taxon>Russulaceae</taxon>
        <taxon>Russula</taxon>
    </lineage>
</organism>
<proteinExistence type="predicted"/>
<reference evidence="2" key="1">
    <citation type="submission" date="2019-10" db="EMBL/GenBank/DDBJ databases">
        <authorList>
            <consortium name="DOE Joint Genome Institute"/>
            <person name="Kuo A."/>
            <person name="Miyauchi S."/>
            <person name="Kiss E."/>
            <person name="Drula E."/>
            <person name="Kohler A."/>
            <person name="Sanchez-Garcia M."/>
            <person name="Andreopoulos B."/>
            <person name="Barry K.W."/>
            <person name="Bonito G."/>
            <person name="Buee M."/>
            <person name="Carver A."/>
            <person name="Chen C."/>
            <person name="Cichocki N."/>
            <person name="Clum A."/>
            <person name="Culley D."/>
            <person name="Crous P.W."/>
            <person name="Fauchery L."/>
            <person name="Girlanda M."/>
            <person name="Hayes R."/>
            <person name="Keri Z."/>
            <person name="LaButti K."/>
            <person name="Lipzen A."/>
            <person name="Lombard V."/>
            <person name="Magnuson J."/>
            <person name="Maillard F."/>
            <person name="Morin E."/>
            <person name="Murat C."/>
            <person name="Nolan M."/>
            <person name="Ohm R."/>
            <person name="Pangilinan J."/>
            <person name="Pereira M."/>
            <person name="Perotto S."/>
            <person name="Peter M."/>
            <person name="Riley R."/>
            <person name="Sitrit Y."/>
            <person name="Stielow B."/>
            <person name="Szollosi G."/>
            <person name="Zifcakova L."/>
            <person name="Stursova M."/>
            <person name="Spatafora J.W."/>
            <person name="Tedersoo L."/>
            <person name="Vaario L.-M."/>
            <person name="Yamada A."/>
            <person name="Yan M."/>
            <person name="Wang P."/>
            <person name="Xu J."/>
            <person name="Bruns T."/>
            <person name="Baldrian P."/>
            <person name="Vilgalys R."/>
            <person name="Henrissat B."/>
            <person name="Grigoriev I.V."/>
            <person name="Hibbett D."/>
            <person name="Nagy L.G."/>
            <person name="Martin F.M."/>
        </authorList>
    </citation>
    <scope>NUCLEOTIDE SEQUENCE</scope>
    <source>
        <strain evidence="2">Prilba</strain>
    </source>
</reference>
<feature type="transmembrane region" description="Helical" evidence="1">
    <location>
        <begin position="160"/>
        <end position="182"/>
    </location>
</feature>
<name>A0A9P5N7J3_9AGAM</name>
<keyword evidence="1" id="KW-0472">Membrane</keyword>
<accession>A0A9P5N7J3</accession>
<feature type="transmembrane region" description="Helical" evidence="1">
    <location>
        <begin position="51"/>
        <end position="72"/>
    </location>
</feature>
<keyword evidence="3" id="KW-1185">Reference proteome</keyword>
<feature type="transmembrane region" description="Helical" evidence="1">
    <location>
        <begin position="20"/>
        <end position="39"/>
    </location>
</feature>
<comment type="caution">
    <text evidence="2">The sequence shown here is derived from an EMBL/GenBank/DDBJ whole genome shotgun (WGS) entry which is preliminary data.</text>
</comment>
<keyword evidence="1" id="KW-0812">Transmembrane</keyword>
<reference evidence="2" key="2">
    <citation type="journal article" date="2020" name="Nat. Commun.">
        <title>Large-scale genome sequencing of mycorrhizal fungi provides insights into the early evolution of symbiotic traits.</title>
        <authorList>
            <person name="Miyauchi S."/>
            <person name="Kiss E."/>
            <person name="Kuo A."/>
            <person name="Drula E."/>
            <person name="Kohler A."/>
            <person name="Sanchez-Garcia M."/>
            <person name="Morin E."/>
            <person name="Andreopoulos B."/>
            <person name="Barry K.W."/>
            <person name="Bonito G."/>
            <person name="Buee M."/>
            <person name="Carver A."/>
            <person name="Chen C."/>
            <person name="Cichocki N."/>
            <person name="Clum A."/>
            <person name="Culley D."/>
            <person name="Crous P.W."/>
            <person name="Fauchery L."/>
            <person name="Girlanda M."/>
            <person name="Hayes R.D."/>
            <person name="Keri Z."/>
            <person name="LaButti K."/>
            <person name="Lipzen A."/>
            <person name="Lombard V."/>
            <person name="Magnuson J."/>
            <person name="Maillard F."/>
            <person name="Murat C."/>
            <person name="Nolan M."/>
            <person name="Ohm R.A."/>
            <person name="Pangilinan J."/>
            <person name="Pereira M.F."/>
            <person name="Perotto S."/>
            <person name="Peter M."/>
            <person name="Pfister S."/>
            <person name="Riley R."/>
            <person name="Sitrit Y."/>
            <person name="Stielow J.B."/>
            <person name="Szollosi G."/>
            <person name="Zifcakova L."/>
            <person name="Stursova M."/>
            <person name="Spatafora J.W."/>
            <person name="Tedersoo L."/>
            <person name="Vaario L.M."/>
            <person name="Yamada A."/>
            <person name="Yan M."/>
            <person name="Wang P."/>
            <person name="Xu J."/>
            <person name="Bruns T."/>
            <person name="Baldrian P."/>
            <person name="Vilgalys R."/>
            <person name="Dunand C."/>
            <person name="Henrissat B."/>
            <person name="Grigoriev I.V."/>
            <person name="Hibbett D."/>
            <person name="Nagy L.G."/>
            <person name="Martin F.M."/>
        </authorList>
    </citation>
    <scope>NUCLEOTIDE SEQUENCE</scope>
    <source>
        <strain evidence="2">Prilba</strain>
    </source>
</reference>
<sequence>MVNFHDPATIARDYLGVMNFWHFVDGIFIWEFFTTLDYEWEVIRGKRPYRWTIWIYSSTRVVTFLAVILNMIGFDATSEINCQVWIIFAVVFAYFSFSLSSLLLLLRVIAIWNRSKIIIAITMSIWLTDLALLLYGIITIRSTWLPAANTCVLTNFENTAPSIIATLVTDATLCIMMLVGLLRMRLRAGGNFALGAFLWKQGLLWFLLAALADVPSSTLIGLNLNVSLDLMTQTPGMIIVTIAATRVYRSLTNFNCANSSLETPGGSGRSGSVPRIRSVPCSVPIPLNKMEVTVRTECDQYPTSQMNRSGAYIGTDTQGNYKAHEVSLNADVECGLEEK</sequence>
<dbReference type="EMBL" id="WHVB01000001">
    <property type="protein sequence ID" value="KAF8487441.1"/>
    <property type="molecule type" value="Genomic_DNA"/>
</dbReference>
<evidence type="ECO:0000313" key="3">
    <source>
        <dbReference type="Proteomes" id="UP000759537"/>
    </source>
</evidence>
<evidence type="ECO:0000256" key="1">
    <source>
        <dbReference type="SAM" id="Phobius"/>
    </source>
</evidence>
<feature type="transmembrane region" description="Helical" evidence="1">
    <location>
        <begin position="230"/>
        <end position="248"/>
    </location>
</feature>
<dbReference type="AlphaFoldDB" id="A0A9P5N7J3"/>
<feature type="transmembrane region" description="Helical" evidence="1">
    <location>
        <begin position="117"/>
        <end position="140"/>
    </location>
</feature>
<keyword evidence="1" id="KW-1133">Transmembrane helix</keyword>
<dbReference type="Proteomes" id="UP000759537">
    <property type="component" value="Unassembled WGS sequence"/>
</dbReference>
<protein>
    <submittedName>
        <fullName evidence="2">Uncharacterized protein</fullName>
    </submittedName>
</protein>
<dbReference type="OrthoDB" id="3197626at2759"/>
<evidence type="ECO:0000313" key="2">
    <source>
        <dbReference type="EMBL" id="KAF8487441.1"/>
    </source>
</evidence>
<gene>
    <name evidence="2" type="ORF">DFH94DRAFT_27462</name>
</gene>
<feature type="transmembrane region" description="Helical" evidence="1">
    <location>
        <begin position="84"/>
        <end position="105"/>
    </location>
</feature>